<comment type="caution">
    <text evidence="1">The sequence shown here is derived from an EMBL/GenBank/DDBJ whole genome shotgun (WGS) entry which is preliminary data.</text>
</comment>
<dbReference type="eggNOG" id="ENOG5033GDY">
    <property type="taxonomic scope" value="Bacteria"/>
</dbReference>
<sequence>MVLDFTSDASLSEDLAFDVMERLGEYGAVTAFDIGGTKGSVVLGLNAPSVVEALVSARSAVEDAMPGMQLTVLSAQVFTQDEFDRMVHEPLYPPVVSNAEIARMAGVTRQRVGQLVRSKSFPKPVIMTEHAKLYAKSAVEAWLAGR</sequence>
<evidence type="ECO:0000313" key="1">
    <source>
        <dbReference type="EMBL" id="KFI62069.1"/>
    </source>
</evidence>
<gene>
    <name evidence="1" type="ORF">BCUN_1385</name>
</gene>
<dbReference type="AlphaFoldDB" id="A0A087ATG9"/>
<organism evidence="1 2">
    <name type="scientific">Bifidobacterium cuniculi</name>
    <dbReference type="NCBI Taxonomy" id="1688"/>
    <lineage>
        <taxon>Bacteria</taxon>
        <taxon>Bacillati</taxon>
        <taxon>Actinomycetota</taxon>
        <taxon>Actinomycetes</taxon>
        <taxon>Bifidobacteriales</taxon>
        <taxon>Bifidobacteriaceae</taxon>
        <taxon>Bifidobacterium</taxon>
    </lineage>
</organism>
<dbReference type="Proteomes" id="UP000029067">
    <property type="component" value="Unassembled WGS sequence"/>
</dbReference>
<evidence type="ECO:0000313" key="2">
    <source>
        <dbReference type="Proteomes" id="UP000029067"/>
    </source>
</evidence>
<accession>A0A087ATG9</accession>
<reference evidence="1 2" key="1">
    <citation type="submission" date="2014-03" db="EMBL/GenBank/DDBJ databases">
        <title>Genomics of Bifidobacteria.</title>
        <authorList>
            <person name="Ventura M."/>
            <person name="Milani C."/>
            <person name="Lugli G.A."/>
        </authorList>
    </citation>
    <scope>NUCLEOTIDE SEQUENCE [LARGE SCALE GENOMIC DNA]</scope>
    <source>
        <strain evidence="1 2">LMG 10738</strain>
    </source>
</reference>
<keyword evidence="2" id="KW-1185">Reference proteome</keyword>
<name>A0A087ATG9_9BIFI</name>
<protein>
    <submittedName>
        <fullName evidence="1">Uncharacterized protein</fullName>
    </submittedName>
</protein>
<proteinExistence type="predicted"/>
<dbReference type="EMBL" id="JGYV01000011">
    <property type="protein sequence ID" value="KFI62069.1"/>
    <property type="molecule type" value="Genomic_DNA"/>
</dbReference>